<dbReference type="EMBL" id="CP163443">
    <property type="protein sequence ID" value="XDQ51070.1"/>
    <property type="molecule type" value="Genomic_DNA"/>
</dbReference>
<dbReference type="AlphaFoldDB" id="A0AB39R8E1"/>
<organism evidence="1">
    <name type="scientific">Streptomyces sp. R41</name>
    <dbReference type="NCBI Taxonomy" id="3238632"/>
    <lineage>
        <taxon>Bacteria</taxon>
        <taxon>Bacillati</taxon>
        <taxon>Actinomycetota</taxon>
        <taxon>Actinomycetes</taxon>
        <taxon>Kitasatosporales</taxon>
        <taxon>Streptomycetaceae</taxon>
        <taxon>Streptomyces</taxon>
    </lineage>
</organism>
<protein>
    <recommendedName>
        <fullName evidence="2">Immunity protein 52 domain-containing protein</fullName>
    </recommendedName>
</protein>
<dbReference type="RefSeq" id="WP_369244411.1">
    <property type="nucleotide sequence ID" value="NZ_CP163443.1"/>
</dbReference>
<accession>A0AB39R8E1</accession>
<evidence type="ECO:0008006" key="2">
    <source>
        <dbReference type="Google" id="ProtNLM"/>
    </source>
</evidence>
<proteinExistence type="predicted"/>
<name>A0AB39R8E1_9ACTN</name>
<reference evidence="1" key="1">
    <citation type="submission" date="2024-07" db="EMBL/GenBank/DDBJ databases">
        <authorList>
            <person name="Yu S.T."/>
        </authorList>
    </citation>
    <scope>NUCLEOTIDE SEQUENCE</scope>
    <source>
        <strain evidence="1">R41</strain>
    </source>
</reference>
<evidence type="ECO:0000313" key="1">
    <source>
        <dbReference type="EMBL" id="XDQ51070.1"/>
    </source>
</evidence>
<sequence length="189" mass="20216">MTDLPVSHAAITRLITYPFPPGQSSRYGIGSVQQATAALQQPADIAQMLSAAAATTLGIVIFRQPAADELRDPEVSAKMLDINRATLDRWSSGLTNSERITEIMPKPVKGHWEWTGAGYIFHPDLPRGGPDPGPDPDHPEYGEYGIEGVIASGAQCITVAETLEDGPLQTVINDVGARLIEFGTPRLGT</sequence>
<gene>
    <name evidence="1" type="ORF">AB5J53_04995</name>
</gene>